<dbReference type="PANTHER" id="PTHR38011:SF7">
    <property type="entry name" value="2,5-DIAMINO-6-RIBOSYLAMINO-4(3H)-PYRIMIDINONE 5'-PHOSPHATE REDUCTASE"/>
    <property type="match status" value="1"/>
</dbReference>
<evidence type="ECO:0000259" key="5">
    <source>
        <dbReference type="Pfam" id="PF01872"/>
    </source>
</evidence>
<keyword evidence="2" id="KW-0521">NADP</keyword>
<evidence type="ECO:0000256" key="3">
    <source>
        <dbReference type="ARBA" id="ARBA00023002"/>
    </source>
</evidence>
<feature type="region of interest" description="Disordered" evidence="4">
    <location>
        <begin position="281"/>
        <end position="310"/>
    </location>
</feature>
<name>A0A543CPV9_9ACTN</name>
<dbReference type="GO" id="GO:0009231">
    <property type="term" value="P:riboflavin biosynthetic process"/>
    <property type="evidence" value="ECO:0007669"/>
    <property type="project" value="InterPro"/>
</dbReference>
<protein>
    <submittedName>
        <fullName evidence="6">Riboflavin-specific deaminase-like protein</fullName>
    </submittedName>
</protein>
<feature type="domain" description="Bacterial bifunctional deaminase-reductase C-terminal" evidence="5">
    <location>
        <begin position="68"/>
        <end position="241"/>
    </location>
</feature>
<evidence type="ECO:0000256" key="4">
    <source>
        <dbReference type="SAM" id="MobiDB-lite"/>
    </source>
</evidence>
<dbReference type="AlphaFoldDB" id="A0A543CPV9"/>
<gene>
    <name evidence="6" type="ORF">FB559_4663</name>
</gene>
<dbReference type="PANTHER" id="PTHR38011">
    <property type="entry name" value="DIHYDROFOLATE REDUCTASE FAMILY PROTEIN (AFU_ORTHOLOGUE AFUA_8G06820)"/>
    <property type="match status" value="1"/>
</dbReference>
<accession>A0A543CPV9</accession>
<comment type="pathway">
    <text evidence="1">Cofactor biosynthesis; riboflavin biosynthesis.</text>
</comment>
<dbReference type="OrthoDB" id="9800865at2"/>
<keyword evidence="7" id="KW-1185">Reference proteome</keyword>
<reference evidence="6 7" key="1">
    <citation type="submission" date="2019-06" db="EMBL/GenBank/DDBJ databases">
        <title>Sequencing the genomes of 1000 actinobacteria strains.</title>
        <authorList>
            <person name="Klenk H.-P."/>
        </authorList>
    </citation>
    <scope>NUCLEOTIDE SEQUENCE [LARGE SCALE GENOMIC DNA]</scope>
    <source>
        <strain evidence="6 7">DSM 102200</strain>
    </source>
</reference>
<evidence type="ECO:0000313" key="7">
    <source>
        <dbReference type="Proteomes" id="UP000316096"/>
    </source>
</evidence>
<dbReference type="SUPFAM" id="SSF53597">
    <property type="entry name" value="Dihydrofolate reductase-like"/>
    <property type="match status" value="1"/>
</dbReference>
<comment type="caution">
    <text evidence="6">The sequence shown here is derived from an EMBL/GenBank/DDBJ whole genome shotgun (WGS) entry which is preliminary data.</text>
</comment>
<dbReference type="GO" id="GO:0008703">
    <property type="term" value="F:5-amino-6-(5-phosphoribosylamino)uracil reductase activity"/>
    <property type="evidence" value="ECO:0007669"/>
    <property type="project" value="InterPro"/>
</dbReference>
<organism evidence="6 7">
    <name type="scientific">Actinoallomurus bryophytorum</name>
    <dbReference type="NCBI Taxonomy" id="1490222"/>
    <lineage>
        <taxon>Bacteria</taxon>
        <taxon>Bacillati</taxon>
        <taxon>Actinomycetota</taxon>
        <taxon>Actinomycetes</taxon>
        <taxon>Streptosporangiales</taxon>
        <taxon>Thermomonosporaceae</taxon>
        <taxon>Actinoallomurus</taxon>
    </lineage>
</organism>
<feature type="compositionally biased region" description="Basic and acidic residues" evidence="4">
    <location>
        <begin position="291"/>
        <end position="310"/>
    </location>
</feature>
<evidence type="ECO:0000256" key="2">
    <source>
        <dbReference type="ARBA" id="ARBA00022857"/>
    </source>
</evidence>
<dbReference type="Proteomes" id="UP000316096">
    <property type="component" value="Unassembled WGS sequence"/>
</dbReference>
<keyword evidence="3" id="KW-0560">Oxidoreductase</keyword>
<sequence>MRIDGETGHVLGAAQAWERLLGVRTERDAGQAGLVRGKDGTWRWEHDASPEAEHLAELYVPLCLGGPRHVFAQLGQSMDGFIATRTGDAVYVTGEEDRLHLHRLRALADAVVVGAGTAIADDPRLTVRACSGSNPVRVLLDHRGRVLRRRRLFTDGSAPTLWILAEGRRTAEHAIDGVEVIEVPGGENGFEPGRLLDVLAERGLGRVLIEGGGVTVSRFLHAKVLQRLYVTIAPVLVGDGVPGLRFPGPARMSEALRAPSRRFVLGEDLLFELDLRAGEVPEDEYSGTGQARDEGEHAVHHGDGDPLGRS</sequence>
<dbReference type="Pfam" id="PF01872">
    <property type="entry name" value="RibD_C"/>
    <property type="match status" value="1"/>
</dbReference>
<evidence type="ECO:0000313" key="6">
    <source>
        <dbReference type="EMBL" id="TQL99010.1"/>
    </source>
</evidence>
<dbReference type="InterPro" id="IPR024072">
    <property type="entry name" value="DHFR-like_dom_sf"/>
</dbReference>
<dbReference type="Gene3D" id="3.40.430.10">
    <property type="entry name" value="Dihydrofolate Reductase, subunit A"/>
    <property type="match status" value="1"/>
</dbReference>
<dbReference type="EMBL" id="VFOZ01000001">
    <property type="protein sequence ID" value="TQL99010.1"/>
    <property type="molecule type" value="Genomic_DNA"/>
</dbReference>
<dbReference type="InterPro" id="IPR002734">
    <property type="entry name" value="RibDG_C"/>
</dbReference>
<proteinExistence type="predicted"/>
<evidence type="ECO:0000256" key="1">
    <source>
        <dbReference type="ARBA" id="ARBA00005104"/>
    </source>
</evidence>
<dbReference type="InterPro" id="IPR050765">
    <property type="entry name" value="Riboflavin_Biosynth_HTPR"/>
</dbReference>